<dbReference type="EMBL" id="WAAU01000008">
    <property type="protein sequence ID" value="KAB1159416.1"/>
    <property type="molecule type" value="Genomic_DNA"/>
</dbReference>
<protein>
    <submittedName>
        <fullName evidence="5">Helix-turn-helix domain-containing protein</fullName>
    </submittedName>
</protein>
<dbReference type="OrthoDB" id="2600165at2"/>
<dbReference type="Pfam" id="PF12833">
    <property type="entry name" value="HTH_18"/>
    <property type="match status" value="1"/>
</dbReference>
<dbReference type="Proteomes" id="UP000467305">
    <property type="component" value="Unassembled WGS sequence"/>
</dbReference>
<dbReference type="InterPro" id="IPR009057">
    <property type="entry name" value="Homeodomain-like_sf"/>
</dbReference>
<dbReference type="SUPFAM" id="SSF51215">
    <property type="entry name" value="Regulatory protein AraC"/>
    <property type="match status" value="1"/>
</dbReference>
<accession>A0A7J5AP71</accession>
<evidence type="ECO:0000313" key="6">
    <source>
        <dbReference type="Proteomes" id="UP000467305"/>
    </source>
</evidence>
<dbReference type="PANTHER" id="PTHR43280">
    <property type="entry name" value="ARAC-FAMILY TRANSCRIPTIONAL REGULATOR"/>
    <property type="match status" value="1"/>
</dbReference>
<keyword evidence="1" id="KW-0805">Transcription regulation</keyword>
<dbReference type="GO" id="GO:0003700">
    <property type="term" value="F:DNA-binding transcription factor activity"/>
    <property type="evidence" value="ECO:0007669"/>
    <property type="project" value="InterPro"/>
</dbReference>
<dbReference type="PANTHER" id="PTHR43280:SF32">
    <property type="entry name" value="TRANSCRIPTIONAL REGULATORY PROTEIN"/>
    <property type="match status" value="1"/>
</dbReference>
<dbReference type="InterPro" id="IPR037923">
    <property type="entry name" value="HTH-like"/>
</dbReference>
<dbReference type="SUPFAM" id="SSF46689">
    <property type="entry name" value="Homeodomain-like"/>
    <property type="match status" value="1"/>
</dbReference>
<dbReference type="RefSeq" id="WP_150898635.1">
    <property type="nucleotide sequence ID" value="NZ_WAAU01000008.1"/>
</dbReference>
<keyword evidence="6" id="KW-1185">Reference proteome</keyword>
<dbReference type="Gene3D" id="1.10.10.60">
    <property type="entry name" value="Homeodomain-like"/>
    <property type="match status" value="1"/>
</dbReference>
<feature type="domain" description="HTH araC/xylS-type" evidence="4">
    <location>
        <begin position="196"/>
        <end position="301"/>
    </location>
</feature>
<dbReference type="InterPro" id="IPR018060">
    <property type="entry name" value="HTH_AraC"/>
</dbReference>
<evidence type="ECO:0000256" key="2">
    <source>
        <dbReference type="ARBA" id="ARBA00023125"/>
    </source>
</evidence>
<evidence type="ECO:0000313" key="5">
    <source>
        <dbReference type="EMBL" id="KAB1159416.1"/>
    </source>
</evidence>
<evidence type="ECO:0000256" key="1">
    <source>
        <dbReference type="ARBA" id="ARBA00023015"/>
    </source>
</evidence>
<dbReference type="AlphaFoldDB" id="A0A7J5AP71"/>
<organism evidence="5 6">
    <name type="scientific">Tenacibaculum aiptasiae</name>
    <dbReference type="NCBI Taxonomy" id="426481"/>
    <lineage>
        <taxon>Bacteria</taxon>
        <taxon>Pseudomonadati</taxon>
        <taxon>Bacteroidota</taxon>
        <taxon>Flavobacteriia</taxon>
        <taxon>Flavobacteriales</taxon>
        <taxon>Flavobacteriaceae</taxon>
        <taxon>Tenacibaculum</taxon>
    </lineage>
</organism>
<proteinExistence type="predicted"/>
<dbReference type="PROSITE" id="PS01124">
    <property type="entry name" value="HTH_ARAC_FAMILY_2"/>
    <property type="match status" value="1"/>
</dbReference>
<reference evidence="5 6" key="1">
    <citation type="submission" date="2019-09" db="EMBL/GenBank/DDBJ databases">
        <authorList>
            <person name="Cao W.R."/>
        </authorList>
    </citation>
    <scope>NUCLEOTIDE SEQUENCE [LARGE SCALE GENOMIC DNA]</scope>
    <source>
        <strain evidence="6">a4</strain>
    </source>
</reference>
<evidence type="ECO:0000259" key="4">
    <source>
        <dbReference type="PROSITE" id="PS01124"/>
    </source>
</evidence>
<sequence length="302" mass="35231">MKHFKNIQDYCKAINIPPSKHPYFDIRSFEDNMPTVVSKMESFKHEFYAIAIKVEGTGKAISGHHTNFPKGATVFFNSPFQLISWDILPDWEGYYLMFSKEFITQSKHLQQLLKEFPFLKIDKSIPFEVQPKEVSKLLAIYETIHEEQQNLKDDSLLIMEAQLLVLLNYVKRFFNAQVNKEEALEEFRKADVNLLSRFQTLIETNFYESSIANKKAHSPSFYAEKLAVHPNHLNATVKQITGHTAKKHIQNHILRLAKSRLLQTQMSVKEIAYSLHFDAPNNFNSFFKKNTSQTPNSYRKNH</sequence>
<keyword evidence="2" id="KW-0238">DNA-binding</keyword>
<dbReference type="GO" id="GO:0043565">
    <property type="term" value="F:sequence-specific DNA binding"/>
    <property type="evidence" value="ECO:0007669"/>
    <property type="project" value="InterPro"/>
</dbReference>
<name>A0A7J5AP71_9FLAO</name>
<keyword evidence="3" id="KW-0804">Transcription</keyword>
<comment type="caution">
    <text evidence="5">The sequence shown here is derived from an EMBL/GenBank/DDBJ whole genome shotgun (WGS) entry which is preliminary data.</text>
</comment>
<evidence type="ECO:0000256" key="3">
    <source>
        <dbReference type="ARBA" id="ARBA00023163"/>
    </source>
</evidence>
<dbReference type="SMART" id="SM00342">
    <property type="entry name" value="HTH_ARAC"/>
    <property type="match status" value="1"/>
</dbReference>
<gene>
    <name evidence="5" type="ORF">F7018_03635</name>
</gene>